<dbReference type="PANTHER" id="PTHR13126:SF0">
    <property type="entry name" value="ATP SYNTHASE MITOCHONDRIAL F1 COMPLEX ASSEMBLY FACTOR 1"/>
    <property type="match status" value="1"/>
</dbReference>
<dbReference type="InterPro" id="IPR010591">
    <property type="entry name" value="ATP11"/>
</dbReference>
<dbReference type="Proteomes" id="UP000076078">
    <property type="component" value="Unassembled WGS sequence"/>
</dbReference>
<feature type="compositionally biased region" description="Low complexity" evidence="5">
    <location>
        <begin position="44"/>
        <end position="83"/>
    </location>
</feature>
<name>A0A151ZG52_TIELA</name>
<evidence type="ECO:0000256" key="5">
    <source>
        <dbReference type="SAM" id="MobiDB-lite"/>
    </source>
</evidence>
<comment type="caution">
    <text evidence="6">The sequence shown here is derived from an EMBL/GenBank/DDBJ whole genome shotgun (WGS) entry which is preliminary data.</text>
</comment>
<comment type="similarity">
    <text evidence="2">Belongs to the ATP11 family.</text>
</comment>
<dbReference type="Pfam" id="PF06644">
    <property type="entry name" value="ATP11"/>
    <property type="match status" value="1"/>
</dbReference>
<dbReference type="GO" id="GO:0005739">
    <property type="term" value="C:mitochondrion"/>
    <property type="evidence" value="ECO:0007669"/>
    <property type="project" value="UniProtKB-SubCell"/>
</dbReference>
<dbReference type="AlphaFoldDB" id="A0A151ZG52"/>
<sequence>MISSRLIQNSSTSLLKFVRDSKIMSQSTLFNKLKNQSGQSPSISNNSNKFIKTTTTTTNNSTSSTTTKNQNTLVNNNNNGTKKPMQPSIKISQCAEALAGNRYYTTNPGYSSQSKQYVGPPATLNEVVKLEKLMKEDVKTIKDLWIQYHSVKDCICAVIPAATYRKMIDRAKQNPLFVFPLPGDKGYISILYQNQGDHFVYTYLEQYKKYSVNAVPWLTATHYTDLIDSKGIVLMRADPNFEVLNSIQANYLYQQTQMYLLDDSKYQHLQLFNHHPQKFSFDVVIKDMEALSLADKKTKTDDKTTTTTTTTTTTNEIDMTKNVIEFKELSKEETDNIEKQNQEINDKSFTKSDITSTTDSGDRIKQYEISKFSNVLSLLFLYPFLNRLVTMDSNKRNPKVLSKEKITKTKIEKSFKNVKSKLFKLSEPKKIESIETNVSLVDINLLKHDIIQRRHHIDQMFIQFQLLNEIKSYNQNNPTFTTNSSITTTTYVNFSSIPLYDTQQLIIAYQNS</sequence>
<evidence type="ECO:0000256" key="1">
    <source>
        <dbReference type="ARBA" id="ARBA00004173"/>
    </source>
</evidence>
<evidence type="ECO:0000256" key="2">
    <source>
        <dbReference type="ARBA" id="ARBA00009116"/>
    </source>
</evidence>
<evidence type="ECO:0000256" key="3">
    <source>
        <dbReference type="ARBA" id="ARBA00022946"/>
    </source>
</evidence>
<evidence type="ECO:0008006" key="8">
    <source>
        <dbReference type="Google" id="ProtNLM"/>
    </source>
</evidence>
<keyword evidence="4" id="KW-0496">Mitochondrion</keyword>
<evidence type="ECO:0000313" key="7">
    <source>
        <dbReference type="Proteomes" id="UP000076078"/>
    </source>
</evidence>
<keyword evidence="3" id="KW-0809">Transit peptide</keyword>
<dbReference type="PANTHER" id="PTHR13126">
    <property type="entry name" value="CHAPERONE ATP11"/>
    <property type="match status" value="1"/>
</dbReference>
<evidence type="ECO:0000256" key="4">
    <source>
        <dbReference type="ARBA" id="ARBA00023128"/>
    </source>
</evidence>
<accession>A0A151ZG52</accession>
<keyword evidence="7" id="KW-1185">Reference proteome</keyword>
<protein>
    <recommendedName>
        <fullName evidence="8">ATP synthase mitochondrial F1 complex assembly factor 1</fullName>
    </recommendedName>
</protein>
<dbReference type="EMBL" id="LODT01000028">
    <property type="protein sequence ID" value="KYQ92951.1"/>
    <property type="molecule type" value="Genomic_DNA"/>
</dbReference>
<feature type="region of interest" description="Disordered" evidence="5">
    <location>
        <begin position="34"/>
        <end position="87"/>
    </location>
</feature>
<organism evidence="6 7">
    <name type="scientific">Tieghemostelium lacteum</name>
    <name type="common">Slime mold</name>
    <name type="synonym">Dictyostelium lacteum</name>
    <dbReference type="NCBI Taxonomy" id="361077"/>
    <lineage>
        <taxon>Eukaryota</taxon>
        <taxon>Amoebozoa</taxon>
        <taxon>Evosea</taxon>
        <taxon>Eumycetozoa</taxon>
        <taxon>Dictyostelia</taxon>
        <taxon>Dictyosteliales</taxon>
        <taxon>Raperosteliaceae</taxon>
        <taxon>Tieghemostelium</taxon>
    </lineage>
</organism>
<dbReference type="OrthoDB" id="16535at2759"/>
<comment type="subcellular location">
    <subcellularLocation>
        <location evidence="1">Mitochondrion</location>
    </subcellularLocation>
</comment>
<feature type="compositionally biased region" description="Polar residues" evidence="5">
    <location>
        <begin position="34"/>
        <end position="43"/>
    </location>
</feature>
<dbReference type="STRING" id="361077.A0A151ZG52"/>
<dbReference type="GO" id="GO:0033615">
    <property type="term" value="P:mitochondrial proton-transporting ATP synthase complex assembly"/>
    <property type="evidence" value="ECO:0007669"/>
    <property type="project" value="TreeGrafter"/>
</dbReference>
<proteinExistence type="inferred from homology"/>
<dbReference type="InParanoid" id="A0A151ZG52"/>
<evidence type="ECO:0000313" key="6">
    <source>
        <dbReference type="EMBL" id="KYQ92951.1"/>
    </source>
</evidence>
<gene>
    <name evidence="6" type="ORF">DLAC_05551</name>
</gene>
<reference evidence="6 7" key="1">
    <citation type="submission" date="2015-12" db="EMBL/GenBank/DDBJ databases">
        <title>Dictyostelia acquired genes for synthesis and detection of signals that induce cell-type specialization by lateral gene transfer from prokaryotes.</title>
        <authorList>
            <person name="Gloeckner G."/>
            <person name="Schaap P."/>
        </authorList>
    </citation>
    <scope>NUCLEOTIDE SEQUENCE [LARGE SCALE GENOMIC DNA]</scope>
    <source>
        <strain evidence="6 7">TK</strain>
    </source>
</reference>